<evidence type="ECO:0000313" key="3">
    <source>
        <dbReference type="Proteomes" id="UP000244978"/>
    </source>
</evidence>
<feature type="transmembrane region" description="Helical" evidence="1">
    <location>
        <begin position="6"/>
        <end position="26"/>
    </location>
</feature>
<feature type="transmembrane region" description="Helical" evidence="1">
    <location>
        <begin position="96"/>
        <end position="113"/>
    </location>
</feature>
<dbReference type="RefSeq" id="WP_108998467.1">
    <property type="nucleotide sequence ID" value="NZ_QEEX01000002.1"/>
</dbReference>
<name>A0A2U1SXB0_9MICO</name>
<comment type="caution">
    <text evidence="2">The sequence shown here is derived from an EMBL/GenBank/DDBJ whole genome shotgun (WGS) entry which is preliminary data.</text>
</comment>
<keyword evidence="1" id="KW-0812">Transmembrane</keyword>
<feature type="transmembrane region" description="Helical" evidence="1">
    <location>
        <begin position="69"/>
        <end position="89"/>
    </location>
</feature>
<proteinExistence type="predicted"/>
<protein>
    <recommendedName>
        <fullName evidence="4">Integral membrane protein</fullName>
    </recommendedName>
</protein>
<dbReference type="Proteomes" id="UP000244978">
    <property type="component" value="Unassembled WGS sequence"/>
</dbReference>
<keyword evidence="1" id="KW-0472">Membrane</keyword>
<keyword evidence="1" id="KW-1133">Transmembrane helix</keyword>
<gene>
    <name evidence="2" type="ORF">DF220_12975</name>
</gene>
<dbReference type="EMBL" id="QEEX01000002">
    <property type="protein sequence ID" value="PWB96267.1"/>
    <property type="molecule type" value="Genomic_DNA"/>
</dbReference>
<sequence length="122" mass="13197">MVEWFTVVQVAVAVIAGLFCIALGLGGKLPNDWTIGATAVVFALLLGQVVVSLIAPLVGNVATGSVLEFWTYLISAVLLPPLAVFWALIERNRWSNVILGVVCLSVAVMVWRMNEIWFVQIG</sequence>
<evidence type="ECO:0000256" key="1">
    <source>
        <dbReference type="SAM" id="Phobius"/>
    </source>
</evidence>
<dbReference type="AlphaFoldDB" id="A0A2U1SXB0"/>
<keyword evidence="3" id="KW-1185">Reference proteome</keyword>
<accession>A0A2U1SXB0</accession>
<organism evidence="2 3">
    <name type="scientific">Homoserinimonas hongtaonis</name>
    <dbReference type="NCBI Taxonomy" id="2079791"/>
    <lineage>
        <taxon>Bacteria</taxon>
        <taxon>Bacillati</taxon>
        <taxon>Actinomycetota</taxon>
        <taxon>Actinomycetes</taxon>
        <taxon>Micrococcales</taxon>
        <taxon>Microbacteriaceae</taxon>
        <taxon>Homoserinimonas</taxon>
    </lineage>
</organism>
<reference evidence="3" key="1">
    <citation type="submission" date="2018-04" db="EMBL/GenBank/DDBJ databases">
        <authorList>
            <person name="Liu S."/>
            <person name="Wang Z."/>
            <person name="Li J."/>
        </authorList>
    </citation>
    <scope>NUCLEOTIDE SEQUENCE [LARGE SCALE GENOMIC DNA]</scope>
    <source>
        <strain evidence="3">S1194</strain>
    </source>
</reference>
<evidence type="ECO:0008006" key="4">
    <source>
        <dbReference type="Google" id="ProtNLM"/>
    </source>
</evidence>
<evidence type="ECO:0000313" key="2">
    <source>
        <dbReference type="EMBL" id="PWB96267.1"/>
    </source>
</evidence>
<feature type="transmembrane region" description="Helical" evidence="1">
    <location>
        <begin position="33"/>
        <end position="57"/>
    </location>
</feature>